<name>A0AAN7PNH6_9COLE</name>
<dbReference type="Proteomes" id="UP001353858">
    <property type="component" value="Unassembled WGS sequence"/>
</dbReference>
<evidence type="ECO:0000313" key="4">
    <source>
        <dbReference type="Proteomes" id="UP001353858"/>
    </source>
</evidence>
<accession>A0AAN7PNH6</accession>
<evidence type="ECO:0000256" key="2">
    <source>
        <dbReference type="SAM" id="MobiDB-lite"/>
    </source>
</evidence>
<feature type="compositionally biased region" description="Polar residues" evidence="2">
    <location>
        <begin position="96"/>
        <end position="110"/>
    </location>
</feature>
<dbReference type="EMBL" id="JARPUR010000007">
    <property type="protein sequence ID" value="KAK4872464.1"/>
    <property type="molecule type" value="Genomic_DNA"/>
</dbReference>
<dbReference type="AlphaFoldDB" id="A0AAN7PNH6"/>
<proteinExistence type="predicted"/>
<keyword evidence="4" id="KW-1185">Reference proteome</keyword>
<protein>
    <submittedName>
        <fullName evidence="3">Uncharacterized protein</fullName>
    </submittedName>
</protein>
<feature type="coiled-coil region" evidence="1">
    <location>
        <begin position="135"/>
        <end position="169"/>
    </location>
</feature>
<evidence type="ECO:0000313" key="3">
    <source>
        <dbReference type="EMBL" id="KAK4872464.1"/>
    </source>
</evidence>
<organism evidence="3 4">
    <name type="scientific">Aquatica leii</name>
    <dbReference type="NCBI Taxonomy" id="1421715"/>
    <lineage>
        <taxon>Eukaryota</taxon>
        <taxon>Metazoa</taxon>
        <taxon>Ecdysozoa</taxon>
        <taxon>Arthropoda</taxon>
        <taxon>Hexapoda</taxon>
        <taxon>Insecta</taxon>
        <taxon>Pterygota</taxon>
        <taxon>Neoptera</taxon>
        <taxon>Endopterygota</taxon>
        <taxon>Coleoptera</taxon>
        <taxon>Polyphaga</taxon>
        <taxon>Elateriformia</taxon>
        <taxon>Elateroidea</taxon>
        <taxon>Lampyridae</taxon>
        <taxon>Luciolinae</taxon>
        <taxon>Aquatica</taxon>
    </lineage>
</organism>
<gene>
    <name evidence="3" type="ORF">RN001_014493</name>
</gene>
<feature type="region of interest" description="Disordered" evidence="2">
    <location>
        <begin position="84"/>
        <end position="115"/>
    </location>
</feature>
<evidence type="ECO:0000256" key="1">
    <source>
        <dbReference type="SAM" id="Coils"/>
    </source>
</evidence>
<reference evidence="4" key="1">
    <citation type="submission" date="2023-01" db="EMBL/GenBank/DDBJ databases">
        <title>Key to firefly adult light organ development and bioluminescence: homeobox transcription factors regulate luciferase expression and transportation to peroxisome.</title>
        <authorList>
            <person name="Fu X."/>
        </authorList>
    </citation>
    <scope>NUCLEOTIDE SEQUENCE [LARGE SCALE GENOMIC DNA]</scope>
</reference>
<comment type="caution">
    <text evidence="3">The sequence shown here is derived from an EMBL/GenBank/DDBJ whole genome shotgun (WGS) entry which is preliminary data.</text>
</comment>
<sequence>MSGTDMSCATCPSIEEMESQLNLERQQHNKELEELAQKILNFKSPNESEDTELCKCVPLENDVTEIETGTLETCSIEIDTILGEDTNEESDEPPRKSQSQISSKQANDTSEGPFCRKVSFKKDKSSDDEHMCAKLKAIELLQEKLEAERREYQQKLETLRDIILKLISKETKESSERKASSAKNKKTAENMENFCSGCKIIPTLLESINKLSDTVNELKKQIIENDSFKQKLVMEEMMVELTDRQQRANNIIIYKLPEFESDCSITDANIKDKANAIEIVKFISPTVNTNNVKVMRLGKKDSSKTRPLKICLESRRDALDTMKNKYKLKSSNFNVFVEIG</sequence>
<keyword evidence="1" id="KW-0175">Coiled coil</keyword>